<reference evidence="2" key="1">
    <citation type="journal article" date="2019" name="Int. J. Syst. Evol. Microbiol.">
        <title>The Global Catalogue of Microorganisms (GCM) 10K type strain sequencing project: providing services to taxonomists for standard genome sequencing and annotation.</title>
        <authorList>
            <consortium name="The Broad Institute Genomics Platform"/>
            <consortium name="The Broad Institute Genome Sequencing Center for Infectious Disease"/>
            <person name="Wu L."/>
            <person name="Ma J."/>
        </authorList>
    </citation>
    <scope>NUCLEOTIDE SEQUENCE [LARGE SCALE GENOMIC DNA]</scope>
    <source>
        <strain evidence="2">KCTC 52344</strain>
    </source>
</reference>
<name>A0ABW5J7Q4_9BACT</name>
<organism evidence="1 2">
    <name type="scientific">Emticicia soli</name>
    <dbReference type="NCBI Taxonomy" id="2027878"/>
    <lineage>
        <taxon>Bacteria</taxon>
        <taxon>Pseudomonadati</taxon>
        <taxon>Bacteroidota</taxon>
        <taxon>Cytophagia</taxon>
        <taxon>Cytophagales</taxon>
        <taxon>Leadbetterellaceae</taxon>
        <taxon>Emticicia</taxon>
    </lineage>
</organism>
<dbReference type="RefSeq" id="WP_340236961.1">
    <property type="nucleotide sequence ID" value="NZ_JBBEWC010000007.1"/>
</dbReference>
<comment type="caution">
    <text evidence="1">The sequence shown here is derived from an EMBL/GenBank/DDBJ whole genome shotgun (WGS) entry which is preliminary data.</text>
</comment>
<keyword evidence="2" id="KW-1185">Reference proteome</keyword>
<evidence type="ECO:0000313" key="2">
    <source>
        <dbReference type="Proteomes" id="UP001597510"/>
    </source>
</evidence>
<protein>
    <submittedName>
        <fullName evidence="1">Uncharacterized protein</fullName>
    </submittedName>
</protein>
<gene>
    <name evidence="1" type="ORF">ACFSR2_10855</name>
</gene>
<sequence>MRKSILGFFDWLVNREKYDEIEKFFLENYPPCKDSSPLIRIDCKLYKLSDLVEAFKREKGMPLNMKVCAEILHKLGYKQIYARESFSTTYYKFWLIKR</sequence>
<proteinExistence type="predicted"/>
<accession>A0ABW5J7Q4</accession>
<evidence type="ECO:0000313" key="1">
    <source>
        <dbReference type="EMBL" id="MFD2521387.1"/>
    </source>
</evidence>
<dbReference type="Proteomes" id="UP001597510">
    <property type="component" value="Unassembled WGS sequence"/>
</dbReference>
<dbReference type="EMBL" id="JBHULC010000009">
    <property type="protein sequence ID" value="MFD2521387.1"/>
    <property type="molecule type" value="Genomic_DNA"/>
</dbReference>